<dbReference type="Proteomes" id="UP000830198">
    <property type="component" value="Chromosome"/>
</dbReference>
<organism evidence="1 2">
    <name type="scientific">Chitinophaga filiformis</name>
    <name type="common">Myxococcus filiformis</name>
    <name type="synonym">Flexibacter filiformis</name>
    <dbReference type="NCBI Taxonomy" id="104663"/>
    <lineage>
        <taxon>Bacteria</taxon>
        <taxon>Pseudomonadati</taxon>
        <taxon>Bacteroidota</taxon>
        <taxon>Chitinophagia</taxon>
        <taxon>Chitinophagales</taxon>
        <taxon>Chitinophagaceae</taxon>
        <taxon>Chitinophaga</taxon>
    </lineage>
</organism>
<evidence type="ECO:0000313" key="1">
    <source>
        <dbReference type="EMBL" id="UPK68984.1"/>
    </source>
</evidence>
<evidence type="ECO:0008006" key="3">
    <source>
        <dbReference type="Google" id="ProtNLM"/>
    </source>
</evidence>
<evidence type="ECO:0000313" key="2">
    <source>
        <dbReference type="Proteomes" id="UP000830198"/>
    </source>
</evidence>
<dbReference type="Pfam" id="PF26622">
    <property type="entry name" value="DUF8199"/>
    <property type="match status" value="1"/>
</dbReference>
<dbReference type="InterPro" id="IPR058512">
    <property type="entry name" value="DUF8199"/>
</dbReference>
<protein>
    <recommendedName>
        <fullName evidence="3">Natural product</fullName>
    </recommendedName>
</protein>
<dbReference type="RefSeq" id="WP_247811334.1">
    <property type="nucleotide sequence ID" value="NZ_CP095855.1"/>
</dbReference>
<accession>A0ABY4I121</accession>
<gene>
    <name evidence="1" type="ORF">MYF79_28910</name>
</gene>
<reference evidence="1 2" key="1">
    <citation type="submission" date="2022-04" db="EMBL/GenBank/DDBJ databases">
        <title>The arsenic-methylating capacity of Chitinophaga filiformis YT5 during chitin decomposition.</title>
        <authorList>
            <person name="Chen G."/>
            <person name="Liang Y."/>
        </authorList>
    </citation>
    <scope>NUCLEOTIDE SEQUENCE [LARGE SCALE GENOMIC DNA]</scope>
    <source>
        <strain evidence="1 2">YT5</strain>
    </source>
</reference>
<dbReference type="EMBL" id="CP095855">
    <property type="protein sequence ID" value="UPK68984.1"/>
    <property type="molecule type" value="Genomic_DNA"/>
</dbReference>
<sequence length="65" mass="7036">MKRFVTILLAFLYVTLTGGFTVNADCRAGKLSSVDFTSHTGDDATCACIDCYPFYCNEPSLSAGR</sequence>
<proteinExistence type="predicted"/>
<keyword evidence="2" id="KW-1185">Reference proteome</keyword>
<name>A0ABY4I121_CHIFI</name>